<dbReference type="Proteomes" id="UP000325902">
    <property type="component" value="Unassembled WGS sequence"/>
</dbReference>
<dbReference type="InterPro" id="IPR036047">
    <property type="entry name" value="F-box-like_dom_sf"/>
</dbReference>
<evidence type="ECO:0008006" key="4">
    <source>
        <dbReference type="Google" id="ProtNLM"/>
    </source>
</evidence>
<name>A0A5N5D1Q6_9PEZI</name>
<sequence>MTFSHGRNSVKSSFQPQELAESNPDTHTTRQYLGAELPTELTCAIATFLGTNDVLSLRLACRNLNTQLHDTFVNLCPVTAATTVTNLTRPCLGAFLAACQHPGYAHKVKKLGIISEWPTPLGADVAANSSSEAQRRLTATDDDVALLRAVLVLLQNMNTVAIVSAELSPVAPLRILPGSLQASDRSGTNPVYGDDCPQRTVNTVMRALAAVEGRMSLDRFEMRMRPGAGLVPGAEIFSASSCGGRRGSNNAEGPVGTVKMEKVGHEEVTKDPMQNENDFWRGLAASFANLNTLSLVLKSGDPAIMPPLRRFFALFPHLRSLRLDLQAQYGWSDGWKYDINPAFSTTRFTSLERLELYCFNIPSARELLHFIEPCANTLQLLSFCGATLHRGEDWQSADWVVFFQGFLDLLIREKMPLKEMFLRDLYQDTHYDGGPEPALVRFVEQEEKWGWNRKERFEDAAWLEEHHPGNDEDADEDVVYLRGNDTIREALPDLIEAIVLDPE</sequence>
<evidence type="ECO:0000313" key="2">
    <source>
        <dbReference type="EMBL" id="KAB2571613.1"/>
    </source>
</evidence>
<dbReference type="SUPFAM" id="SSF81383">
    <property type="entry name" value="F-box domain"/>
    <property type="match status" value="1"/>
</dbReference>
<dbReference type="AlphaFoldDB" id="A0A5N5D1Q6"/>
<feature type="region of interest" description="Disordered" evidence="1">
    <location>
        <begin position="1"/>
        <end position="26"/>
    </location>
</feature>
<feature type="compositionally biased region" description="Polar residues" evidence="1">
    <location>
        <begin position="1"/>
        <end position="16"/>
    </location>
</feature>
<accession>A0A5N5D1Q6</accession>
<dbReference type="EMBL" id="VCHE01000097">
    <property type="protein sequence ID" value="KAB2571613.1"/>
    <property type="molecule type" value="Genomic_DNA"/>
</dbReference>
<gene>
    <name evidence="2" type="ORF">DBV05_g9740</name>
</gene>
<keyword evidence="3" id="KW-1185">Reference proteome</keyword>
<comment type="caution">
    <text evidence="2">The sequence shown here is derived from an EMBL/GenBank/DDBJ whole genome shotgun (WGS) entry which is preliminary data.</text>
</comment>
<reference evidence="2 3" key="1">
    <citation type="journal article" date="2019" name="Sci. Rep.">
        <title>A multi-omics analysis of the grapevine pathogen Lasiodiplodia theobromae reveals that temperature affects the expression of virulence- and pathogenicity-related genes.</title>
        <authorList>
            <person name="Felix C."/>
            <person name="Meneses R."/>
            <person name="Goncalves M.F.M."/>
            <person name="Tilleman L."/>
            <person name="Duarte A.S."/>
            <person name="Jorrin-Novo J.V."/>
            <person name="Van de Peer Y."/>
            <person name="Deforce D."/>
            <person name="Van Nieuwerburgh F."/>
            <person name="Esteves A.C."/>
            <person name="Alves A."/>
        </authorList>
    </citation>
    <scope>NUCLEOTIDE SEQUENCE [LARGE SCALE GENOMIC DNA]</scope>
    <source>
        <strain evidence="2 3">LA-SOL3</strain>
    </source>
</reference>
<organism evidence="2 3">
    <name type="scientific">Lasiodiplodia theobromae</name>
    <dbReference type="NCBI Taxonomy" id="45133"/>
    <lineage>
        <taxon>Eukaryota</taxon>
        <taxon>Fungi</taxon>
        <taxon>Dikarya</taxon>
        <taxon>Ascomycota</taxon>
        <taxon>Pezizomycotina</taxon>
        <taxon>Dothideomycetes</taxon>
        <taxon>Dothideomycetes incertae sedis</taxon>
        <taxon>Botryosphaeriales</taxon>
        <taxon>Botryosphaeriaceae</taxon>
        <taxon>Lasiodiplodia</taxon>
    </lineage>
</organism>
<protein>
    <recommendedName>
        <fullName evidence="4">F-box domain-containing protein</fullName>
    </recommendedName>
</protein>
<evidence type="ECO:0000313" key="3">
    <source>
        <dbReference type="Proteomes" id="UP000325902"/>
    </source>
</evidence>
<proteinExistence type="predicted"/>
<evidence type="ECO:0000256" key="1">
    <source>
        <dbReference type="SAM" id="MobiDB-lite"/>
    </source>
</evidence>